<reference evidence="1" key="2">
    <citation type="submission" date="2020-09" db="EMBL/GenBank/DDBJ databases">
        <authorList>
            <person name="Sun Q."/>
            <person name="Ohkuma M."/>
        </authorList>
    </citation>
    <scope>NUCLEOTIDE SEQUENCE</scope>
    <source>
        <strain evidence="1">JCM 4125</strain>
    </source>
</reference>
<evidence type="ECO:0000313" key="1">
    <source>
        <dbReference type="EMBL" id="GGT83277.1"/>
    </source>
</evidence>
<gene>
    <name evidence="1" type="ORF">GCM10010226_72390</name>
</gene>
<reference evidence="1" key="1">
    <citation type="journal article" date="2014" name="Int. J. Syst. Evol. Microbiol.">
        <title>Complete genome sequence of Corynebacterium casei LMG S-19264T (=DSM 44701T), isolated from a smear-ripened cheese.</title>
        <authorList>
            <consortium name="US DOE Joint Genome Institute (JGI-PGF)"/>
            <person name="Walter F."/>
            <person name="Albersmeier A."/>
            <person name="Kalinowski J."/>
            <person name="Ruckert C."/>
        </authorList>
    </citation>
    <scope>NUCLEOTIDE SEQUENCE</scope>
    <source>
        <strain evidence="1">JCM 4125</strain>
    </source>
</reference>
<accession>A0A918LZF7</accession>
<dbReference type="Proteomes" id="UP000646776">
    <property type="component" value="Unassembled WGS sequence"/>
</dbReference>
<evidence type="ECO:0000313" key="2">
    <source>
        <dbReference type="Proteomes" id="UP000646776"/>
    </source>
</evidence>
<evidence type="ECO:0008006" key="3">
    <source>
        <dbReference type="Google" id="ProtNLM"/>
    </source>
</evidence>
<sequence>MCGSDAMDLLPVEIKVNVEGDVAAALAALGGSHGPMTRRRIWFAEDRDGVEEGHVPLLEDGVIVRFRIGGKSDDLTVKLRPCERKSLVGRFSAPFEVEPITYKIEDDWSANGHVLAASLVRDHKPGTLLGAVQQGADAAAPIDAVQHQFVHACAPPARLDGLVALGPILSTKVDDVPLGDLEVDLEAWSVAGLEFLEASIRVKPKDEDDAEEFAARAERKQRKLRDAVTERGVTLSEDPESKTRRVLLALAGAGVRS</sequence>
<proteinExistence type="predicted"/>
<comment type="caution">
    <text evidence="1">The sequence shown here is derived from an EMBL/GenBank/DDBJ whole genome shotgun (WGS) entry which is preliminary data.</text>
</comment>
<dbReference type="AlphaFoldDB" id="A0A918LZF7"/>
<organism evidence="1 2">
    <name type="scientific">Streptomyces phaeofaciens</name>
    <dbReference type="NCBI Taxonomy" id="68254"/>
    <lineage>
        <taxon>Bacteria</taxon>
        <taxon>Bacillati</taxon>
        <taxon>Actinomycetota</taxon>
        <taxon>Actinomycetes</taxon>
        <taxon>Kitasatosporales</taxon>
        <taxon>Streptomycetaceae</taxon>
        <taxon>Streptomyces</taxon>
    </lineage>
</organism>
<dbReference type="EMBL" id="BMSA01000028">
    <property type="protein sequence ID" value="GGT83277.1"/>
    <property type="molecule type" value="Genomic_DNA"/>
</dbReference>
<protein>
    <recommendedName>
        <fullName evidence="3">CYTH domain-containing protein</fullName>
    </recommendedName>
</protein>
<name>A0A918LZF7_9ACTN</name>
<keyword evidence="2" id="KW-1185">Reference proteome</keyword>